<evidence type="ECO:0000256" key="1">
    <source>
        <dbReference type="SAM" id="MobiDB-lite"/>
    </source>
</evidence>
<feature type="compositionally biased region" description="Basic and acidic residues" evidence="1">
    <location>
        <begin position="371"/>
        <end position="384"/>
    </location>
</feature>
<feature type="region of interest" description="Disordered" evidence="1">
    <location>
        <begin position="533"/>
        <end position="553"/>
    </location>
</feature>
<protein>
    <recommendedName>
        <fullName evidence="5">Pre-mRNA splicing factor CLF1</fullName>
    </recommendedName>
</protein>
<accession>A0A9P4YVN7</accession>
<feature type="compositionally biased region" description="Polar residues" evidence="1">
    <location>
        <begin position="664"/>
        <end position="688"/>
    </location>
</feature>
<dbReference type="Gene3D" id="2.120.10.80">
    <property type="entry name" value="Kelch-type beta propeller"/>
    <property type="match status" value="1"/>
</dbReference>
<dbReference type="Proteomes" id="UP000749293">
    <property type="component" value="Unassembled WGS sequence"/>
</dbReference>
<keyword evidence="2" id="KW-0472">Membrane</keyword>
<evidence type="ECO:0000313" key="4">
    <source>
        <dbReference type="Proteomes" id="UP000749293"/>
    </source>
</evidence>
<gene>
    <name evidence="3" type="ORF">GMORB2_5667</name>
</gene>
<comment type="caution">
    <text evidence="3">The sequence shown here is derived from an EMBL/GenBank/DDBJ whole genome shotgun (WGS) entry which is preliminary data.</text>
</comment>
<feature type="region of interest" description="Disordered" evidence="1">
    <location>
        <begin position="240"/>
        <end position="266"/>
    </location>
</feature>
<feature type="compositionally biased region" description="Polar residues" evidence="1">
    <location>
        <begin position="246"/>
        <end position="256"/>
    </location>
</feature>
<feature type="compositionally biased region" description="Low complexity" evidence="1">
    <location>
        <begin position="651"/>
        <end position="663"/>
    </location>
</feature>
<feature type="region of interest" description="Disordered" evidence="1">
    <location>
        <begin position="638"/>
        <end position="688"/>
    </location>
</feature>
<evidence type="ECO:0000313" key="3">
    <source>
        <dbReference type="EMBL" id="KAF4123951.1"/>
    </source>
</evidence>
<organism evidence="3 4">
    <name type="scientific">Geosmithia morbida</name>
    <dbReference type="NCBI Taxonomy" id="1094350"/>
    <lineage>
        <taxon>Eukaryota</taxon>
        <taxon>Fungi</taxon>
        <taxon>Dikarya</taxon>
        <taxon>Ascomycota</taxon>
        <taxon>Pezizomycotina</taxon>
        <taxon>Sordariomycetes</taxon>
        <taxon>Hypocreomycetidae</taxon>
        <taxon>Hypocreales</taxon>
        <taxon>Bionectriaceae</taxon>
        <taxon>Geosmithia</taxon>
    </lineage>
</organism>
<keyword evidence="2" id="KW-0812">Transmembrane</keyword>
<feature type="compositionally biased region" description="Basic and acidic residues" evidence="1">
    <location>
        <begin position="453"/>
        <end position="462"/>
    </location>
</feature>
<keyword evidence="2" id="KW-1133">Transmembrane helix</keyword>
<dbReference type="InterPro" id="IPR011043">
    <property type="entry name" value="Gal_Oxase/kelch_b-propeller"/>
</dbReference>
<dbReference type="OrthoDB" id="5352000at2759"/>
<feature type="region of interest" description="Disordered" evidence="1">
    <location>
        <begin position="364"/>
        <end position="493"/>
    </location>
</feature>
<evidence type="ECO:0000256" key="2">
    <source>
        <dbReference type="SAM" id="Phobius"/>
    </source>
</evidence>
<dbReference type="AlphaFoldDB" id="A0A9P4YVN7"/>
<dbReference type="EMBL" id="JAANYQ010000005">
    <property type="protein sequence ID" value="KAF4123951.1"/>
    <property type="molecule type" value="Genomic_DNA"/>
</dbReference>
<feature type="transmembrane region" description="Helical" evidence="2">
    <location>
        <begin position="326"/>
        <end position="348"/>
    </location>
</feature>
<evidence type="ECO:0008006" key="5">
    <source>
        <dbReference type="Google" id="ProtNLM"/>
    </source>
</evidence>
<dbReference type="RefSeq" id="XP_035322603.1">
    <property type="nucleotide sequence ID" value="XM_035467637.1"/>
</dbReference>
<keyword evidence="4" id="KW-1185">Reference proteome</keyword>
<dbReference type="GeneID" id="55971892"/>
<feature type="compositionally biased region" description="Low complexity" evidence="1">
    <location>
        <begin position="533"/>
        <end position="545"/>
    </location>
</feature>
<name>A0A9P4YVN7_9HYPO</name>
<dbReference type="InterPro" id="IPR015915">
    <property type="entry name" value="Kelch-typ_b-propeller"/>
</dbReference>
<dbReference type="SUPFAM" id="SSF50965">
    <property type="entry name" value="Galactose oxidase, central domain"/>
    <property type="match status" value="1"/>
</dbReference>
<sequence length="688" mass="72742">MPQQPKPPISIDNSCAAIRDGTLYVYSSDGFQSLSMEEGAEWKKLAMGEPVEGAACVGTTPSDSDDAGFWVVGGTGGTTGLQKFTYSTGKWETVTPQGSMIENRRFHAVSYIQSDDLILMFAGSTSGDEVPTAETFTIHTSEPYQVDSYPSAAPNSVRPILLRMSDAETIMVGGSASNTAVYVFKTAGGWTNTGATLAEPIAKDTTQIQGALVKGRDSSENLYLFDMTVSPNDVKRFVLQDGSGKPVSSSPALTKRQSTESDWPDYNSTMASTVTRENYGIAQGSDGTVVFTGGSTEEPLSMFDAYDNSWLDASDSSHDGLPSNTILGIVLGSIFGLLAVLVLVLLILRRRRNKDRQAAAAAAAAAAGGSKYDREGGGEKDFEAFRNPPAGNIRGHRPTGSSDSYSSMAILMGRANQQNSGAPRKVANEGPAASRYKDMKSLISKPIPQEDPNDTRDYEKGPYVDTSVAAVPPQQRSGAAVSGDGTRRSSGWNKYWSSGSAKMLIGISGGGAKRGTVATDTDRSSKYSLTVDTNMTNNANTSNLNPRVTQDSATVPPLNFEGLTAMSRVNSGSPVVTGHQDLPFGEGVAGKIERSNSVASMGAYSSGIPESVTDVWVPSYAGEQSKVWGTERAPSSVYEYGGTSNASSFNPPGGRRPVPSGVSTQPQLVQASKSSDMSWLNLGDQPQR</sequence>
<reference evidence="3" key="1">
    <citation type="submission" date="2020-03" db="EMBL/GenBank/DDBJ databases">
        <title>Site-based positive gene gene selection in Geosmithia morbida across the United States reveals a broad range of putative effectors and factors for local host and environmental adapation.</title>
        <authorList>
            <person name="Onufrak A."/>
            <person name="Murdoch R.W."/>
            <person name="Gazis R."/>
            <person name="Huff M."/>
            <person name="Staton M."/>
            <person name="Klingeman W."/>
            <person name="Hadziabdic D."/>
        </authorList>
    </citation>
    <scope>NUCLEOTIDE SEQUENCE</scope>
    <source>
        <strain evidence="3">1262</strain>
    </source>
</reference>
<proteinExistence type="predicted"/>